<dbReference type="Proteomes" id="UP000717515">
    <property type="component" value="Unassembled WGS sequence"/>
</dbReference>
<name>A0A9P8CUQ7_MORAP</name>
<accession>A0A9P8CUQ7</accession>
<dbReference type="EMBL" id="JAIFTL010000790">
    <property type="protein sequence ID" value="KAG9319056.1"/>
    <property type="molecule type" value="Genomic_DNA"/>
</dbReference>
<protein>
    <submittedName>
        <fullName evidence="1">Uncharacterized protein</fullName>
    </submittedName>
</protein>
<dbReference type="AlphaFoldDB" id="A0A9P8CUQ7"/>
<organism evidence="1 2">
    <name type="scientific">Mortierella alpina</name>
    <name type="common">Oleaginous fungus</name>
    <name type="synonym">Mortierella renispora</name>
    <dbReference type="NCBI Taxonomy" id="64518"/>
    <lineage>
        <taxon>Eukaryota</taxon>
        <taxon>Fungi</taxon>
        <taxon>Fungi incertae sedis</taxon>
        <taxon>Mucoromycota</taxon>
        <taxon>Mortierellomycotina</taxon>
        <taxon>Mortierellomycetes</taxon>
        <taxon>Mortierellales</taxon>
        <taxon>Mortierellaceae</taxon>
        <taxon>Mortierella</taxon>
    </lineage>
</organism>
<reference evidence="1" key="1">
    <citation type="submission" date="2021-07" db="EMBL/GenBank/DDBJ databases">
        <title>Draft genome of Mortierella alpina, strain LL118, isolated from an aspen leaf litter sample.</title>
        <authorList>
            <person name="Yang S."/>
            <person name="Vinatzer B.A."/>
        </authorList>
    </citation>
    <scope>NUCLEOTIDE SEQUENCE</scope>
    <source>
        <strain evidence="1">LL118</strain>
    </source>
</reference>
<evidence type="ECO:0000313" key="2">
    <source>
        <dbReference type="Proteomes" id="UP000717515"/>
    </source>
</evidence>
<comment type="caution">
    <text evidence="1">The sequence shown here is derived from an EMBL/GenBank/DDBJ whole genome shotgun (WGS) entry which is preliminary data.</text>
</comment>
<sequence length="330" mass="36687">TVLQLFVLEHYLHGSPVVLHDLEAPLVEASVGRILGVAGQPVATVLDEPFALRAAVNYFRKDDPDFHSTICSLFSLSPKASVLGSTWEMAVMPSLVHVFHNKVLSETSLVPLGAVRRDNGLLSSRATIVGLEEHMLGTDHRRMSLSEFLEAHVENNSRLRRDESQVPAFYHPAETPSGPDIVFVLHFNNYGFCPVFIHLKLRGSLKAKDIISAFATVKADAVQCHLGDRKLRTFCTGSPKWYLGVVIAYPTELPGVEGSFAEVRRSERIRGAQEEESPQCISLKIDKNNIHDLFPEAHMKVLDCLKSVKRELEQSGDDATDEHTAKYPRV</sequence>
<proteinExistence type="predicted"/>
<feature type="non-terminal residue" evidence="1">
    <location>
        <position position="1"/>
    </location>
</feature>
<gene>
    <name evidence="1" type="ORF">KVV02_007897</name>
</gene>
<evidence type="ECO:0000313" key="1">
    <source>
        <dbReference type="EMBL" id="KAG9319056.1"/>
    </source>
</evidence>